<reference evidence="1" key="1">
    <citation type="journal article" date="2008" name="J. Bacteriol.">
        <title>The Aeromonas hydrophila wb*O34 gene cluster: genetics and temperature regulation.</title>
        <authorList>
            <person name="Jimenez N."/>
            <person name="Canals R."/>
            <person name="Salo M.T."/>
            <person name="Vilches S."/>
            <person name="Merino S."/>
            <person name="Tomas J.M."/>
        </authorList>
    </citation>
    <scope>NUCLEOTIDE SEQUENCE</scope>
    <source>
        <strain evidence="1">AH-3</strain>
    </source>
</reference>
<organism evidence="1">
    <name type="scientific">Aeromonas hydrophila</name>
    <dbReference type="NCBI Taxonomy" id="644"/>
    <lineage>
        <taxon>Bacteria</taxon>
        <taxon>Pseudomonadati</taxon>
        <taxon>Pseudomonadota</taxon>
        <taxon>Gammaproteobacteria</taxon>
        <taxon>Aeromonadales</taxon>
        <taxon>Aeromonadaceae</taxon>
        <taxon>Aeromonas</taxon>
    </lineage>
</organism>
<dbReference type="AlphaFoldDB" id="B3FN85"/>
<protein>
    <submittedName>
        <fullName evidence="1">WbxG</fullName>
    </submittedName>
</protein>
<gene>
    <name evidence="1" type="primary">wbxG</name>
</gene>
<sequence>MRSNAGAVLICPDFFDYKNLLTAELEHHYASVFSFSDRPKCTSLAKALIKFNILEYAHIAAKKYSAEIFDSIADKLSEIAEVIIVKGTCISPCLIEKIKKLNPKTRVICYSWDSISNIKTFPLLAVKADAAYTFDIADCKKYGYGYLPLFYSDKKSHSHTVAKKYKYSFIGSYHGDRVAVLQRIFSHEHDASVYVKIFFQSKLQFAFYYLLDPALRTAPKEWLTFKPLARATIIDVAEHSEYVIDIHNANQTGLTMRTWETLGDGHKLVTTNAAVLCHAASSDVIIIDRNTGKRWSESQCSVYFNEMSDSTLSVDSLSLSTWLDNLLARSEK</sequence>
<dbReference type="EMBL" id="EU274663">
    <property type="protein sequence ID" value="ABX39507.1"/>
    <property type="molecule type" value="Genomic_DNA"/>
</dbReference>
<accession>B3FN85</accession>
<evidence type="ECO:0000313" key="1">
    <source>
        <dbReference type="EMBL" id="ABX39507.1"/>
    </source>
</evidence>
<reference evidence="1" key="2">
    <citation type="submission" date="2010-10" db="EMBL/GenBank/DDBJ databases">
        <authorList>
            <person name="Jimenez N."/>
            <person name="Canals R."/>
            <person name="Salo M.T."/>
            <person name="Vilches S."/>
            <person name="Merino S."/>
            <person name="Tomas J.M."/>
        </authorList>
    </citation>
    <scope>NUCLEOTIDE SEQUENCE</scope>
    <source>
        <strain evidence="1">AH-3</strain>
    </source>
</reference>
<name>B3FN85_AERHY</name>
<proteinExistence type="predicted"/>